<evidence type="ECO:0000256" key="6">
    <source>
        <dbReference type="ARBA" id="ARBA00023136"/>
    </source>
</evidence>
<dbReference type="PANTHER" id="PTHR30509:SF9">
    <property type="entry name" value="MULTIDRUG RESISTANCE PROTEIN MDTO"/>
    <property type="match status" value="1"/>
</dbReference>
<evidence type="ECO:0000313" key="8">
    <source>
        <dbReference type="EMBL" id="MBJ7552574.1"/>
    </source>
</evidence>
<dbReference type="EMBL" id="JAEMUH010000023">
    <property type="protein sequence ID" value="MBJ7552574.1"/>
    <property type="molecule type" value="Genomic_DNA"/>
</dbReference>
<keyword evidence="2" id="KW-0813">Transport</keyword>
<gene>
    <name evidence="8" type="ORF">JHD44_17970</name>
</gene>
<keyword evidence="9" id="KW-1185">Reference proteome</keyword>
<dbReference type="PANTHER" id="PTHR30509">
    <property type="entry name" value="P-HYDROXYBENZOIC ACID EFFLUX PUMP SUBUNIT-RELATED"/>
    <property type="match status" value="1"/>
</dbReference>
<accession>A0ABS0ZFX9</accession>
<feature type="transmembrane region" description="Helical" evidence="7">
    <location>
        <begin position="503"/>
        <end position="524"/>
    </location>
</feature>
<reference evidence="8 9" key="1">
    <citation type="submission" date="2020-12" db="EMBL/GenBank/DDBJ databases">
        <title>Comparative genome analysis of fungal antagonists Marinomonas ostreistagni 398 and M. spartinae 468.</title>
        <authorList>
            <person name="Fields J.L."/>
            <person name="Mavrodi O.V."/>
            <person name="Biber P.D."/>
            <person name="Indest K.J."/>
            <person name="Mavrodi D.V."/>
        </authorList>
    </citation>
    <scope>NUCLEOTIDE SEQUENCE [LARGE SCALE GENOMIC DNA]</scope>
    <source>
        <strain evidence="8 9">USM7</strain>
    </source>
</reference>
<proteinExistence type="predicted"/>
<dbReference type="Pfam" id="PF04632">
    <property type="entry name" value="FUSC"/>
    <property type="match status" value="1"/>
</dbReference>
<evidence type="ECO:0000256" key="3">
    <source>
        <dbReference type="ARBA" id="ARBA00022475"/>
    </source>
</evidence>
<evidence type="ECO:0000256" key="2">
    <source>
        <dbReference type="ARBA" id="ARBA00022448"/>
    </source>
</evidence>
<feature type="transmembrane region" description="Helical" evidence="7">
    <location>
        <begin position="423"/>
        <end position="443"/>
    </location>
</feature>
<name>A0ABS0ZFX9_9GAMM</name>
<feature type="transmembrane region" description="Helical" evidence="7">
    <location>
        <begin position="449"/>
        <end position="468"/>
    </location>
</feature>
<keyword evidence="4 7" id="KW-0812">Transmembrane</keyword>
<feature type="transmembrane region" description="Helical" evidence="7">
    <location>
        <begin position="366"/>
        <end position="387"/>
    </location>
</feature>
<feature type="transmembrane region" description="Helical" evidence="7">
    <location>
        <begin position="156"/>
        <end position="173"/>
    </location>
</feature>
<feature type="transmembrane region" description="Helical" evidence="7">
    <location>
        <begin position="64"/>
        <end position="83"/>
    </location>
</feature>
<evidence type="ECO:0000256" key="1">
    <source>
        <dbReference type="ARBA" id="ARBA00004651"/>
    </source>
</evidence>
<feature type="transmembrane region" description="Helical" evidence="7">
    <location>
        <begin position="89"/>
        <end position="109"/>
    </location>
</feature>
<evidence type="ECO:0000256" key="4">
    <source>
        <dbReference type="ARBA" id="ARBA00022692"/>
    </source>
</evidence>
<evidence type="ECO:0000256" key="5">
    <source>
        <dbReference type="ARBA" id="ARBA00022989"/>
    </source>
</evidence>
<evidence type="ECO:0000256" key="7">
    <source>
        <dbReference type="SAM" id="Phobius"/>
    </source>
</evidence>
<comment type="subcellular location">
    <subcellularLocation>
        <location evidence="1">Cell membrane</location>
        <topology evidence="1">Multi-pass membrane protein</topology>
    </subcellularLocation>
</comment>
<protein>
    <submittedName>
        <fullName evidence="8">FUSC family protein</fullName>
    </submittedName>
</protein>
<sequence>MPVFFKSLLFPSNDAVKFAVKGLLAMTLSLYVAMYFNLERPYWALIGAVFLQIRPESGLVIEKGIYQIIGTLVGGIFGIFILENFFAEPLIAMTCLALWLGINSALSALVRRVNLIYAFAMAGMTASLVVLLVMVQPEKVSSAYIFGIAQARISEIIVGVVCAALVSTLIWPIKVSSVLRSNAQNSINQTLEYLAIELDPNSSHEHRHQTIDGILESLSALNDDSTAVNYEGPHGPGRSRASNLLSNKTLSILAMIQIFGRLQRNHPELISASLRIMIDDMYQSFHAIASATNFSDSYELVKALRRRQNQYANEANGESPLGQRLFKIALELSTELIVILKSYDSLTSERQPQLNALRIKPHHDPLVGLTTGLRSTVMFAVGATLWLGTGSSAVLMIMILPVVFSIMMARFPMMILTVVLRRILVGVVVATLLAVFYALPLLAQSSGDFELLILILAPPYFCGLLCLANRPTLPYGLGILIPFTIFVMPSSGMEQAFKIDYTISNGLAIFVGITILYWLFKLITGPSLTLMMHRLIKNTYRDLIDLPYHPRADQWFNARMGDRLLRIASYEKGIKSTRYLTDLALTGLNLGHVSLHLKSMMKTYFGGLMDNELDQLQKALAQAFLDCYRGQSPDAFKIAAKQFLQQLPRGRLAAEDMELIQGSFERLSMSLERSARMIASEQSPSEQPA</sequence>
<keyword evidence="3" id="KW-1003">Cell membrane</keyword>
<dbReference type="RefSeq" id="WP_199464114.1">
    <property type="nucleotide sequence ID" value="NZ_JAEMUH010000023.1"/>
</dbReference>
<feature type="transmembrane region" description="Helical" evidence="7">
    <location>
        <begin position="393"/>
        <end position="411"/>
    </location>
</feature>
<keyword evidence="5 7" id="KW-1133">Transmembrane helix</keyword>
<evidence type="ECO:0000313" key="9">
    <source>
        <dbReference type="Proteomes" id="UP000598488"/>
    </source>
</evidence>
<comment type="caution">
    <text evidence="8">The sequence shown here is derived from an EMBL/GenBank/DDBJ whole genome shotgun (WGS) entry which is preliminary data.</text>
</comment>
<feature type="transmembrane region" description="Helical" evidence="7">
    <location>
        <begin position="20"/>
        <end position="38"/>
    </location>
</feature>
<organism evidence="8 9">
    <name type="scientific">Marinomonas ostreistagni</name>
    <dbReference type="NCBI Taxonomy" id="359209"/>
    <lineage>
        <taxon>Bacteria</taxon>
        <taxon>Pseudomonadati</taxon>
        <taxon>Pseudomonadota</taxon>
        <taxon>Gammaproteobacteria</taxon>
        <taxon>Oceanospirillales</taxon>
        <taxon>Oceanospirillaceae</taxon>
        <taxon>Marinomonas</taxon>
    </lineage>
</organism>
<keyword evidence="6 7" id="KW-0472">Membrane</keyword>
<dbReference type="InterPro" id="IPR006726">
    <property type="entry name" value="PHBA_efflux_AaeB/fusaric-R"/>
</dbReference>
<dbReference type="Proteomes" id="UP000598488">
    <property type="component" value="Unassembled WGS sequence"/>
</dbReference>
<feature type="transmembrane region" description="Helical" evidence="7">
    <location>
        <begin position="116"/>
        <end position="136"/>
    </location>
</feature>
<feature type="transmembrane region" description="Helical" evidence="7">
    <location>
        <begin position="475"/>
        <end position="491"/>
    </location>
</feature>